<dbReference type="OrthoDB" id="8892982at2"/>
<dbReference type="Pfam" id="PF09084">
    <property type="entry name" value="NMT1"/>
    <property type="match status" value="1"/>
</dbReference>
<dbReference type="InterPro" id="IPR015168">
    <property type="entry name" value="SsuA/THI5"/>
</dbReference>
<feature type="domain" description="SsuA/THI5-like" evidence="2">
    <location>
        <begin position="53"/>
        <end position="260"/>
    </location>
</feature>
<evidence type="ECO:0000313" key="4">
    <source>
        <dbReference type="Proteomes" id="UP000256269"/>
    </source>
</evidence>
<reference evidence="3 4" key="1">
    <citation type="submission" date="2018-08" db="EMBL/GenBank/DDBJ databases">
        <title>Genomic Encyclopedia of Archaeal and Bacterial Type Strains, Phase II (KMG-II): from individual species to whole genera.</title>
        <authorList>
            <person name="Goeker M."/>
        </authorList>
    </citation>
    <scope>NUCLEOTIDE SEQUENCE [LARGE SCALE GENOMIC DNA]</scope>
    <source>
        <strain evidence="3 4">DSM 45791</strain>
    </source>
</reference>
<protein>
    <submittedName>
        <fullName evidence="3">NitT/TauT family transport system substrate-binding protein</fullName>
    </submittedName>
</protein>
<name>A0A3E0HWR5_9PSEU</name>
<feature type="chain" id="PRO_5017784128" evidence="1">
    <location>
        <begin position="24"/>
        <end position="328"/>
    </location>
</feature>
<evidence type="ECO:0000259" key="2">
    <source>
        <dbReference type="Pfam" id="PF09084"/>
    </source>
</evidence>
<accession>A0A3E0HWR5</accession>
<organism evidence="3 4">
    <name type="scientific">Kutzneria buriramensis</name>
    <dbReference type="NCBI Taxonomy" id="1045776"/>
    <lineage>
        <taxon>Bacteria</taxon>
        <taxon>Bacillati</taxon>
        <taxon>Actinomycetota</taxon>
        <taxon>Actinomycetes</taxon>
        <taxon>Pseudonocardiales</taxon>
        <taxon>Pseudonocardiaceae</taxon>
        <taxon>Kutzneria</taxon>
    </lineage>
</organism>
<evidence type="ECO:0000313" key="3">
    <source>
        <dbReference type="EMBL" id="REH50385.1"/>
    </source>
</evidence>
<dbReference type="SUPFAM" id="SSF53850">
    <property type="entry name" value="Periplasmic binding protein-like II"/>
    <property type="match status" value="1"/>
</dbReference>
<evidence type="ECO:0000256" key="1">
    <source>
        <dbReference type="SAM" id="SignalP"/>
    </source>
</evidence>
<dbReference type="Proteomes" id="UP000256269">
    <property type="component" value="Unassembled WGS sequence"/>
</dbReference>
<dbReference type="RefSeq" id="WP_116174866.1">
    <property type="nucleotide sequence ID" value="NZ_CP144375.1"/>
</dbReference>
<sequence>MAIGAVRRTAVALVGALGLVASAAGCSMLPGSGSSTPNLEHPTLRVGYEPQVDVAPLYMAVKSGLFSNAGLKIELVQENSDQEAIQQLANGQLDVAFATHVAFFKAEAGGAQLELQGEAYQAGTNTMALVTLPSLNYNSPTAKQTPRVAVNAPDDLGELATKSVLDTAGVSQNKIAFQTMSFADMSTALQNRTVDAAWMIEPFITKAEQNLGATVVTDAARGATQEFPMTGYASAKKFADANTNTMTAFRKALQQAQEQASDRLQVQGVLKEYAGIDASTADLISVGTFPSTLNAVRLQRVADMMETSGVLQNRLDVQSMLPPSAQNS</sequence>
<dbReference type="AlphaFoldDB" id="A0A3E0HWR5"/>
<feature type="signal peptide" evidence="1">
    <location>
        <begin position="1"/>
        <end position="23"/>
    </location>
</feature>
<gene>
    <name evidence="3" type="ORF">BCF44_104664</name>
</gene>
<dbReference type="EMBL" id="QUNO01000004">
    <property type="protein sequence ID" value="REH50385.1"/>
    <property type="molecule type" value="Genomic_DNA"/>
</dbReference>
<comment type="caution">
    <text evidence="3">The sequence shown here is derived from an EMBL/GenBank/DDBJ whole genome shotgun (WGS) entry which is preliminary data.</text>
</comment>
<keyword evidence="4" id="KW-1185">Reference proteome</keyword>
<proteinExistence type="predicted"/>
<dbReference type="PANTHER" id="PTHR30024">
    <property type="entry name" value="ALIPHATIC SULFONATES-BINDING PROTEIN-RELATED"/>
    <property type="match status" value="1"/>
</dbReference>
<keyword evidence="1" id="KW-0732">Signal</keyword>
<dbReference type="PROSITE" id="PS51257">
    <property type="entry name" value="PROKAR_LIPOPROTEIN"/>
    <property type="match status" value="1"/>
</dbReference>
<dbReference type="Gene3D" id="3.40.190.10">
    <property type="entry name" value="Periplasmic binding protein-like II"/>
    <property type="match status" value="2"/>
</dbReference>